<sequence length="166" mass="17546">MGSARPCRRARAAPCAVHPAGIERLNRPIAGPRYRSGAPHPGGRQQALRGENISAMETLAAGPGTAPLNPLVAWNAAREQAVADAKQAFLDAHPEPTQLDFACPYCKATAGTPCVWAVAPRGSGFHAPRVDLMICASNGQQRDAFLASEAAWEEYPRTSPRPAGAR</sequence>
<evidence type="ECO:0000259" key="1">
    <source>
        <dbReference type="Pfam" id="PF24623"/>
    </source>
</evidence>
<dbReference type="InterPro" id="IPR056911">
    <property type="entry name" value="Phage_Znf_bind_put"/>
</dbReference>
<feature type="domain" description="DNA-binding phage zinc finger" evidence="1">
    <location>
        <begin position="91"/>
        <end position="132"/>
    </location>
</feature>
<dbReference type="Proteomes" id="UP000680866">
    <property type="component" value="Chromosome"/>
</dbReference>
<dbReference type="EMBL" id="AP023359">
    <property type="protein sequence ID" value="BCJ65117.1"/>
    <property type="molecule type" value="Genomic_DNA"/>
</dbReference>
<name>A0A810MVB8_9ACTN</name>
<keyword evidence="3" id="KW-1185">Reference proteome</keyword>
<dbReference type="AlphaFoldDB" id="A0A810MVB8"/>
<protein>
    <recommendedName>
        <fullName evidence="1">DNA-binding phage zinc finger domain-containing protein</fullName>
    </recommendedName>
</protein>
<evidence type="ECO:0000313" key="3">
    <source>
        <dbReference type="Proteomes" id="UP000680866"/>
    </source>
</evidence>
<dbReference type="KEGG" id="pry:Prubr_21380"/>
<organism evidence="2 3">
    <name type="scientific">Polymorphospora rubra</name>
    <dbReference type="NCBI Taxonomy" id="338584"/>
    <lineage>
        <taxon>Bacteria</taxon>
        <taxon>Bacillati</taxon>
        <taxon>Actinomycetota</taxon>
        <taxon>Actinomycetes</taxon>
        <taxon>Micromonosporales</taxon>
        <taxon>Micromonosporaceae</taxon>
        <taxon>Polymorphospora</taxon>
    </lineage>
</organism>
<accession>A0A810MVB8</accession>
<gene>
    <name evidence="2" type="ORF">Prubr_21380</name>
</gene>
<evidence type="ECO:0000313" key="2">
    <source>
        <dbReference type="EMBL" id="BCJ65117.1"/>
    </source>
</evidence>
<dbReference type="Pfam" id="PF24623">
    <property type="entry name" value="Phage_zn_bind_8"/>
    <property type="match status" value="1"/>
</dbReference>
<proteinExistence type="predicted"/>
<reference evidence="2" key="1">
    <citation type="submission" date="2020-08" db="EMBL/GenBank/DDBJ databases">
        <title>Whole genome shotgun sequence of Polymorphospora rubra NBRC 101157.</title>
        <authorList>
            <person name="Komaki H."/>
            <person name="Tamura T."/>
        </authorList>
    </citation>
    <scope>NUCLEOTIDE SEQUENCE</scope>
    <source>
        <strain evidence="2">NBRC 101157</strain>
    </source>
</reference>